<dbReference type="InterPro" id="IPR011059">
    <property type="entry name" value="Metal-dep_hydrolase_composite"/>
</dbReference>
<proteinExistence type="predicted"/>
<dbReference type="AlphaFoldDB" id="A0A2U1SU52"/>
<evidence type="ECO:0000313" key="3">
    <source>
        <dbReference type="Proteomes" id="UP000245137"/>
    </source>
</evidence>
<evidence type="ECO:0000259" key="1">
    <source>
        <dbReference type="Pfam" id="PF07969"/>
    </source>
</evidence>
<name>A0A2U1SU52_METSR</name>
<accession>A0A2U1SU52</accession>
<dbReference type="InterPro" id="IPR032466">
    <property type="entry name" value="Metal_Hydrolase"/>
</dbReference>
<feature type="domain" description="Amidohydrolase 3" evidence="1">
    <location>
        <begin position="44"/>
        <end position="462"/>
    </location>
</feature>
<dbReference type="GO" id="GO:0016810">
    <property type="term" value="F:hydrolase activity, acting on carbon-nitrogen (but not peptide) bonds"/>
    <property type="evidence" value="ECO:0007669"/>
    <property type="project" value="InterPro"/>
</dbReference>
<dbReference type="OrthoDB" id="9807210at2"/>
<dbReference type="PANTHER" id="PTHR11647:SF1">
    <property type="entry name" value="COLLAPSIN RESPONSE MEDIATOR PROTEIN"/>
    <property type="match status" value="1"/>
</dbReference>
<sequence>MLIRLRGGHVVDPATGVDGVADVYFEDGRIVAPPQGREPDEDYDVAGHIVMAGAIDIHSHIAGGNVNSARLLLPEMHRSIRARLDGTPLATAKWSTFETGRLYAQMGFTTVVEPAVAPHHALQSHLELGDVPIIDKGALTVLGNDDFLLAVLRERESETAIADYVAQTVQATGTLGLKCINPGGADAFKQNMRAFGLDEIVPFYGVTSRHIFKSLQKATQTVGIPHPLHLHMNNLGIAGNIDTALATIDAAEGLPMHLAHVQFYAYGLEGKNAFSSAAPALAAKINANKNITVDVGAVMFGDTVTISSDVLRQFNSLSGAIPKKGVIFDGDANGGGVVPYAYRISNYYNAIQWAAGLELFLLIEDPLQVFFTTDHPNGGPFTTYPELFALLMSAELRAQWMERLPADVLEMTSLPSIKREYTLNEIALMSRAGPARLYGFTDRGRLGEGAVADIAVYKPQKDKAGMFRNAAYVFKDGENVVRDGVVTRYTKGKTLRVRPGYDRAIEKRLDAYYDELYGLSRSIFDVPEAALAGRSVYAEVACRN</sequence>
<dbReference type="RefSeq" id="WP_108916151.1">
    <property type="nucleotide sequence ID" value="NZ_BGJY01000002.1"/>
</dbReference>
<protein>
    <submittedName>
        <fullName evidence="2">Formylmethanofuran dehydrogenase subunit A</fullName>
    </submittedName>
</protein>
<dbReference type="Pfam" id="PF07969">
    <property type="entry name" value="Amidohydro_3"/>
    <property type="match status" value="1"/>
</dbReference>
<dbReference type="Gene3D" id="2.30.40.10">
    <property type="entry name" value="Urease, subunit C, domain 1"/>
    <property type="match status" value="1"/>
</dbReference>
<dbReference type="PANTHER" id="PTHR11647">
    <property type="entry name" value="HYDRANTOINASE/DIHYDROPYRIMIDINASE FAMILY MEMBER"/>
    <property type="match status" value="1"/>
</dbReference>
<organism evidence="2 3">
    <name type="scientific">Methylosinus sporium</name>
    <dbReference type="NCBI Taxonomy" id="428"/>
    <lineage>
        <taxon>Bacteria</taxon>
        <taxon>Pseudomonadati</taxon>
        <taxon>Pseudomonadota</taxon>
        <taxon>Alphaproteobacteria</taxon>
        <taxon>Hyphomicrobiales</taxon>
        <taxon>Methylocystaceae</taxon>
        <taxon>Methylosinus</taxon>
    </lineage>
</organism>
<evidence type="ECO:0000313" key="2">
    <source>
        <dbReference type="EMBL" id="PWB95130.1"/>
    </source>
</evidence>
<dbReference type="Proteomes" id="UP000245137">
    <property type="component" value="Unassembled WGS sequence"/>
</dbReference>
<dbReference type="EMBL" id="PUIV01000004">
    <property type="protein sequence ID" value="PWB95130.1"/>
    <property type="molecule type" value="Genomic_DNA"/>
</dbReference>
<dbReference type="InterPro" id="IPR050378">
    <property type="entry name" value="Metallo-dep_Hydrolases_sf"/>
</dbReference>
<reference evidence="2 3" key="1">
    <citation type="journal article" date="2018" name="Appl. Microbiol. Biotechnol.">
        <title>Co-cultivation of the strictly anaerobic methanogen Methanosarcina barkeri with aerobic methanotrophs in an oxygen-limited membrane bioreactor.</title>
        <authorList>
            <person name="In 't Zandt M.H."/>
            <person name="van den Bosch T.J.M."/>
            <person name="Rijkers R."/>
            <person name="van Kessel M.A.H.J."/>
            <person name="Jetten M.S.M."/>
            <person name="Welte C.U."/>
        </authorList>
    </citation>
    <scope>NUCLEOTIDE SEQUENCE [LARGE SCALE GENOMIC DNA]</scope>
    <source>
        <strain evidence="2 3">DSM 17706</strain>
    </source>
</reference>
<keyword evidence="3" id="KW-1185">Reference proteome</keyword>
<gene>
    <name evidence="2" type="ORF">C5689_04920</name>
</gene>
<dbReference type="SUPFAM" id="SSF51338">
    <property type="entry name" value="Composite domain of metallo-dependent hydrolases"/>
    <property type="match status" value="2"/>
</dbReference>
<dbReference type="SUPFAM" id="SSF51556">
    <property type="entry name" value="Metallo-dependent hydrolases"/>
    <property type="match status" value="1"/>
</dbReference>
<comment type="caution">
    <text evidence="2">The sequence shown here is derived from an EMBL/GenBank/DDBJ whole genome shotgun (WGS) entry which is preliminary data.</text>
</comment>
<dbReference type="InterPro" id="IPR013108">
    <property type="entry name" value="Amidohydro_3"/>
</dbReference>
<dbReference type="InterPro" id="IPR012027">
    <property type="entry name" value="Formylmethanofuran_DH_asu"/>
</dbReference>
<dbReference type="NCBIfam" id="TIGR03121">
    <property type="entry name" value="one_C_dehyd_A"/>
    <property type="match status" value="1"/>
</dbReference>